<dbReference type="PIRSF" id="PIRSF030959">
    <property type="entry name" value="UCP030959"/>
    <property type="match status" value="1"/>
</dbReference>
<evidence type="ECO:0000313" key="2">
    <source>
        <dbReference type="EMBL" id="MBC3917935.1"/>
    </source>
</evidence>
<organism evidence="2 3">
    <name type="scientific">Undibacterium hunanense</name>
    <dbReference type="NCBI Taxonomy" id="2762292"/>
    <lineage>
        <taxon>Bacteria</taxon>
        <taxon>Pseudomonadati</taxon>
        <taxon>Pseudomonadota</taxon>
        <taxon>Betaproteobacteria</taxon>
        <taxon>Burkholderiales</taxon>
        <taxon>Oxalobacteraceae</taxon>
        <taxon>Undibacterium</taxon>
    </lineage>
</organism>
<dbReference type="EMBL" id="JACOGF010000004">
    <property type="protein sequence ID" value="MBC3917935.1"/>
    <property type="molecule type" value="Genomic_DNA"/>
</dbReference>
<name>A0ABR6ZPV7_9BURK</name>
<sequence length="249" mass="27964">MPYIGVGFHILVALFFAVHAVRNGREMYWLMILFMFPLLGSVVYFFAVYLPETKLERGMRKTVTAAAKTLDRGRDVREAKKAYDLVPTAQNQTRLAEAYLDAGDTAQAVQHYDLCLQGPFARDAEIRMNAAYAKILHGQSTDAIALLEAVRKEQPNHRPEQQALLLGQAYVSAGRQQEAGVIFADAVARFGSMETRVEYAIWALQAGEQSIADSLYAEIQQTMKHWSRDTKSLNSDLVKRLNNAFSSRN</sequence>
<keyword evidence="1" id="KW-0472">Membrane</keyword>
<keyword evidence="3" id="KW-1185">Reference proteome</keyword>
<evidence type="ECO:0000256" key="1">
    <source>
        <dbReference type="SAM" id="Phobius"/>
    </source>
</evidence>
<keyword evidence="1" id="KW-0812">Transmembrane</keyword>
<dbReference type="SUPFAM" id="SSF48452">
    <property type="entry name" value="TPR-like"/>
    <property type="match status" value="1"/>
</dbReference>
<gene>
    <name evidence="2" type="ORF">H8L32_10655</name>
</gene>
<evidence type="ECO:0000313" key="3">
    <source>
        <dbReference type="Proteomes" id="UP000650424"/>
    </source>
</evidence>
<feature type="transmembrane region" description="Helical" evidence="1">
    <location>
        <begin position="30"/>
        <end position="50"/>
    </location>
</feature>
<dbReference type="Proteomes" id="UP000650424">
    <property type="component" value="Unassembled WGS sequence"/>
</dbReference>
<dbReference type="InterPro" id="IPR011990">
    <property type="entry name" value="TPR-like_helical_dom_sf"/>
</dbReference>
<accession>A0ABR6ZPV7</accession>
<dbReference type="InterPro" id="IPR014562">
    <property type="entry name" value="UCP030959_TPR_rpt-cont"/>
</dbReference>
<reference evidence="2 3" key="1">
    <citation type="submission" date="2020-08" db="EMBL/GenBank/DDBJ databases">
        <title>Novel species isolated from subtropical streams in China.</title>
        <authorList>
            <person name="Lu H."/>
        </authorList>
    </citation>
    <scope>NUCLEOTIDE SEQUENCE [LARGE SCALE GENOMIC DNA]</scope>
    <source>
        <strain evidence="2 3">CY18W</strain>
    </source>
</reference>
<keyword evidence="1" id="KW-1133">Transmembrane helix</keyword>
<comment type="caution">
    <text evidence="2">The sequence shown here is derived from an EMBL/GenBank/DDBJ whole genome shotgun (WGS) entry which is preliminary data.</text>
</comment>
<protein>
    <submittedName>
        <fullName evidence="2">Tetratricopeptide repeat protein</fullName>
    </submittedName>
</protein>
<dbReference type="Pfam" id="PF14559">
    <property type="entry name" value="TPR_19"/>
    <property type="match status" value="1"/>
</dbReference>
<proteinExistence type="predicted"/>
<dbReference type="Gene3D" id="1.25.40.10">
    <property type="entry name" value="Tetratricopeptide repeat domain"/>
    <property type="match status" value="1"/>
</dbReference>